<name>A0A938YJ57_9ACTN</name>
<comment type="caution">
    <text evidence="4">The sequence shown here is derived from an EMBL/GenBank/DDBJ whole genome shotgun (WGS) entry which is preliminary data.</text>
</comment>
<reference evidence="4" key="1">
    <citation type="submission" date="2021-01" db="EMBL/GenBank/DDBJ databases">
        <title>KCTC 19127 draft genome.</title>
        <authorList>
            <person name="An D."/>
        </authorList>
    </citation>
    <scope>NUCLEOTIDE SEQUENCE</scope>
    <source>
        <strain evidence="4">KCTC 19127</strain>
    </source>
</reference>
<proteinExistence type="predicted"/>
<protein>
    <submittedName>
        <fullName evidence="4">PH domain-containing protein</fullName>
    </submittedName>
</protein>
<keyword evidence="2" id="KW-1133">Transmembrane helix</keyword>
<dbReference type="Pfam" id="PF10756">
    <property type="entry name" value="bPH_6"/>
    <property type="match status" value="1"/>
</dbReference>
<evidence type="ECO:0000256" key="1">
    <source>
        <dbReference type="SAM" id="MobiDB-lite"/>
    </source>
</evidence>
<gene>
    <name evidence="4" type="ORF">JL107_10860</name>
</gene>
<feature type="transmembrane region" description="Helical" evidence="2">
    <location>
        <begin position="37"/>
        <end position="56"/>
    </location>
</feature>
<accession>A0A938YJ57</accession>
<evidence type="ECO:0000313" key="5">
    <source>
        <dbReference type="Proteomes" id="UP000663801"/>
    </source>
</evidence>
<dbReference type="EMBL" id="JAERWL010000009">
    <property type="protein sequence ID" value="MBM9476947.1"/>
    <property type="molecule type" value="Genomic_DNA"/>
</dbReference>
<keyword evidence="2" id="KW-0812">Transmembrane</keyword>
<evidence type="ECO:0000259" key="3">
    <source>
        <dbReference type="Pfam" id="PF10756"/>
    </source>
</evidence>
<feature type="transmembrane region" description="Helical" evidence="2">
    <location>
        <begin position="177"/>
        <end position="200"/>
    </location>
</feature>
<feature type="domain" description="Low molecular weight protein antigen 6 PH" evidence="3">
    <location>
        <begin position="58"/>
        <end position="95"/>
    </location>
</feature>
<sequence length="201" mass="21679">MESHVQRPTGGRVLAVSVWVICAAGAVALAVSQGPGVLVGSGAWLLLPAVAVWAVFYRPGVAVDDGGVELVNVLRTVRLPWPSIQRVDTRWSLTLHTAYGKFSAWAAPAPGRYAARRDQRRRGGRASADEGGIRLGDLPDSESGAAAESIRRRWEALRDAGHLDDPRLEFDRAPTRWHLGTILALVALLVWALLNLAGVIR</sequence>
<dbReference type="AlphaFoldDB" id="A0A938YJ57"/>
<keyword evidence="5" id="KW-1185">Reference proteome</keyword>
<dbReference type="InterPro" id="IPR019692">
    <property type="entry name" value="CFP-6_PH"/>
</dbReference>
<feature type="region of interest" description="Disordered" evidence="1">
    <location>
        <begin position="116"/>
        <end position="144"/>
    </location>
</feature>
<keyword evidence="2" id="KW-0472">Membrane</keyword>
<evidence type="ECO:0000313" key="4">
    <source>
        <dbReference type="EMBL" id="MBM9476947.1"/>
    </source>
</evidence>
<dbReference type="RefSeq" id="WP_205257061.1">
    <property type="nucleotide sequence ID" value="NZ_BAAAPV010000001.1"/>
</dbReference>
<organism evidence="4 5">
    <name type="scientific">Nakamurella flavida</name>
    <dbReference type="NCBI Taxonomy" id="363630"/>
    <lineage>
        <taxon>Bacteria</taxon>
        <taxon>Bacillati</taxon>
        <taxon>Actinomycetota</taxon>
        <taxon>Actinomycetes</taxon>
        <taxon>Nakamurellales</taxon>
        <taxon>Nakamurellaceae</taxon>
        <taxon>Nakamurella</taxon>
    </lineage>
</organism>
<dbReference type="Proteomes" id="UP000663801">
    <property type="component" value="Unassembled WGS sequence"/>
</dbReference>
<evidence type="ECO:0000256" key="2">
    <source>
        <dbReference type="SAM" id="Phobius"/>
    </source>
</evidence>
<feature type="transmembrane region" description="Helical" evidence="2">
    <location>
        <begin position="12"/>
        <end position="31"/>
    </location>
</feature>